<dbReference type="OrthoDB" id="439170at2759"/>
<feature type="transmembrane region" description="Helical" evidence="1">
    <location>
        <begin position="57"/>
        <end position="75"/>
    </location>
</feature>
<reference evidence="2" key="1">
    <citation type="submission" date="2021-02" db="EMBL/GenBank/DDBJ databases">
        <authorList>
            <person name="Dougan E. K."/>
            <person name="Rhodes N."/>
            <person name="Thang M."/>
            <person name="Chan C."/>
        </authorList>
    </citation>
    <scope>NUCLEOTIDE SEQUENCE</scope>
</reference>
<dbReference type="Proteomes" id="UP000649617">
    <property type="component" value="Unassembled WGS sequence"/>
</dbReference>
<evidence type="ECO:0000313" key="2">
    <source>
        <dbReference type="EMBL" id="CAE7737237.1"/>
    </source>
</evidence>
<sequence>MELLAPIIEKCTNIAVSGTLEQRVSVGVAVLTLASGLAHFLQGIIAPKSCAQMCLEPWFMTAAGLWMTGSGLVFLHDEQLGFPFMASAMGGAAATALLSPMKPGVVFSLGSLAAQAYTTKLPQDSSYFGLTVGMFTFGILGRVLLNHSGSSAAKED</sequence>
<evidence type="ECO:0000256" key="1">
    <source>
        <dbReference type="SAM" id="Phobius"/>
    </source>
</evidence>
<organism evidence="2 3">
    <name type="scientific">Symbiodinium pilosum</name>
    <name type="common">Dinoflagellate</name>
    <dbReference type="NCBI Taxonomy" id="2952"/>
    <lineage>
        <taxon>Eukaryota</taxon>
        <taxon>Sar</taxon>
        <taxon>Alveolata</taxon>
        <taxon>Dinophyceae</taxon>
        <taxon>Suessiales</taxon>
        <taxon>Symbiodiniaceae</taxon>
        <taxon>Symbiodinium</taxon>
    </lineage>
</organism>
<name>A0A812XHR3_SYMPI</name>
<keyword evidence="3" id="KW-1185">Reference proteome</keyword>
<keyword evidence="1" id="KW-0812">Transmembrane</keyword>
<gene>
    <name evidence="2" type="primary">Scn11a</name>
    <name evidence="2" type="ORF">SPIL2461_LOCUS21186</name>
</gene>
<feature type="transmembrane region" description="Helical" evidence="1">
    <location>
        <begin position="24"/>
        <end position="45"/>
    </location>
</feature>
<proteinExistence type="predicted"/>
<feature type="transmembrane region" description="Helical" evidence="1">
    <location>
        <begin position="127"/>
        <end position="145"/>
    </location>
</feature>
<comment type="caution">
    <text evidence="2">The sequence shown here is derived from an EMBL/GenBank/DDBJ whole genome shotgun (WGS) entry which is preliminary data.</text>
</comment>
<keyword evidence="1" id="KW-0472">Membrane</keyword>
<dbReference type="EMBL" id="CAJNIZ010046035">
    <property type="protein sequence ID" value="CAE7737237.1"/>
    <property type="molecule type" value="Genomic_DNA"/>
</dbReference>
<evidence type="ECO:0000313" key="3">
    <source>
        <dbReference type="Proteomes" id="UP000649617"/>
    </source>
</evidence>
<dbReference type="AlphaFoldDB" id="A0A812XHR3"/>
<protein>
    <submittedName>
        <fullName evidence="2">Scn11a protein</fullName>
    </submittedName>
</protein>
<keyword evidence="1" id="KW-1133">Transmembrane helix</keyword>
<accession>A0A812XHR3</accession>